<accession>A0AAW1QLW3</accession>
<comment type="caution">
    <text evidence="2">The sequence shown here is derived from an EMBL/GenBank/DDBJ whole genome shotgun (WGS) entry which is preliminary data.</text>
</comment>
<name>A0AAW1QLW3_9CHLO</name>
<proteinExistence type="predicted"/>
<evidence type="ECO:0000259" key="1">
    <source>
        <dbReference type="PROSITE" id="PS51184"/>
    </source>
</evidence>
<dbReference type="EMBL" id="JALJOS010000032">
    <property type="protein sequence ID" value="KAK9822439.1"/>
    <property type="molecule type" value="Genomic_DNA"/>
</dbReference>
<dbReference type="AlphaFoldDB" id="A0AAW1QLW3"/>
<sequence>MQLVCLCESATIREFMRFMGHCHAGQALVAASDLHMEQVEPRVDSSLWHDASHMTLEQLWSNMNHAQLSNQNRSLAAVKTQLQKGEYKEFNFPPAASSALGQVARAVKALQWTAWWRQSIDPFMSSLVLITPTSTSKLKQSGTGVHLDRASAINLAISTQPVDPQHELATWVFFRPSRLQEVSFCIGLATVHVAIGVSHVNFPCNLLPAQQLYASLRLLQLPPDGKLDPLLPKHLLVITALGATVVQQCHGQSVHVPPGWAHCVLNRRACFKIAWETTFLEHAASYPRIAQLISMYVKDRAAPDYMPFQTMAINIIRTRHDDQ</sequence>
<keyword evidence="3" id="KW-1185">Reference proteome</keyword>
<gene>
    <name evidence="2" type="ORF">WJX74_008985</name>
</gene>
<dbReference type="Proteomes" id="UP001438707">
    <property type="component" value="Unassembled WGS sequence"/>
</dbReference>
<protein>
    <recommendedName>
        <fullName evidence="1">JmjC domain-containing protein</fullName>
    </recommendedName>
</protein>
<evidence type="ECO:0000313" key="3">
    <source>
        <dbReference type="Proteomes" id="UP001438707"/>
    </source>
</evidence>
<reference evidence="2 3" key="1">
    <citation type="journal article" date="2024" name="Nat. Commun.">
        <title>Phylogenomics reveals the evolutionary origins of lichenization in chlorophyte algae.</title>
        <authorList>
            <person name="Puginier C."/>
            <person name="Libourel C."/>
            <person name="Otte J."/>
            <person name="Skaloud P."/>
            <person name="Haon M."/>
            <person name="Grisel S."/>
            <person name="Petersen M."/>
            <person name="Berrin J.G."/>
            <person name="Delaux P.M."/>
            <person name="Dal Grande F."/>
            <person name="Keller J."/>
        </authorList>
    </citation>
    <scope>NUCLEOTIDE SEQUENCE [LARGE SCALE GENOMIC DNA]</scope>
    <source>
        <strain evidence="2 3">SAG 2145</strain>
    </source>
</reference>
<dbReference type="PROSITE" id="PS51184">
    <property type="entry name" value="JMJC"/>
    <property type="match status" value="1"/>
</dbReference>
<dbReference type="SUPFAM" id="SSF51197">
    <property type="entry name" value="Clavaminate synthase-like"/>
    <property type="match status" value="1"/>
</dbReference>
<feature type="domain" description="JmjC" evidence="1">
    <location>
        <begin position="82"/>
        <end position="294"/>
    </location>
</feature>
<organism evidence="2 3">
    <name type="scientific">Apatococcus lobatus</name>
    <dbReference type="NCBI Taxonomy" id="904363"/>
    <lineage>
        <taxon>Eukaryota</taxon>
        <taxon>Viridiplantae</taxon>
        <taxon>Chlorophyta</taxon>
        <taxon>core chlorophytes</taxon>
        <taxon>Trebouxiophyceae</taxon>
        <taxon>Chlorellales</taxon>
        <taxon>Chlorellaceae</taxon>
        <taxon>Apatococcus</taxon>
    </lineage>
</organism>
<dbReference type="InterPro" id="IPR003347">
    <property type="entry name" value="JmjC_dom"/>
</dbReference>
<evidence type="ECO:0000313" key="2">
    <source>
        <dbReference type="EMBL" id="KAK9822439.1"/>
    </source>
</evidence>